<dbReference type="GO" id="GO:0071949">
    <property type="term" value="F:FAD binding"/>
    <property type="evidence" value="ECO:0007669"/>
    <property type="project" value="InterPro"/>
</dbReference>
<evidence type="ECO:0000259" key="4">
    <source>
        <dbReference type="Pfam" id="PF01494"/>
    </source>
</evidence>
<sequence>MNPTRHTVAIAGAGPVGLMLAGELSAAGVPTVVIERLGAARPDVPGMAINPTVVELLEQRGLMDALREDGVALPHAFFAHLVLDPARLRQQRPLNFMVRQATLEQRLAEYAVKSGAEIRRGHEIIGVEQDDSGVTVQVRTAGGEDTVRCRYLVGCDGVDSSVRQLAGIGFPGAETPFYGILGDVDASEELYGHLGARQYPDGLFTVAPSGPGTMRVTVGVFDVEPPDRERPPSIAEFREQIRRVSGLDVALGDAHWLSRWFQVDRQAETYRRGDVFLAGDAAHVNFPLGGLSLSTGIEDAVNLGWKLAGVIRGWAPDRLLDTYQGERYPVAERARAIIAAQTALMQPGGRAEPMRDLLAELIVFDDVNEHLVKAVGGLDVRYDLPGTAGHPLVGHRLADIPLATAGGSTSTAALLHGGRGVLLDLCGGALVDEMGSGWQERVDGVVAEPATVVGAAGLLLRPDGRVAWATRDREAVGLREALDRWFGPAGQ</sequence>
<protein>
    <submittedName>
        <fullName evidence="5">3-(3-hydroxy-phenyl)propionate hydroxylase</fullName>
    </submittedName>
</protein>
<evidence type="ECO:0000313" key="5">
    <source>
        <dbReference type="EMBL" id="SCL59868.1"/>
    </source>
</evidence>
<dbReference type="Gene3D" id="3.30.70.2450">
    <property type="match status" value="1"/>
</dbReference>
<keyword evidence="3" id="KW-0274">FAD</keyword>
<feature type="domain" description="FAD-binding" evidence="4">
    <location>
        <begin position="7"/>
        <end position="334"/>
    </location>
</feature>
<dbReference type="PANTHER" id="PTHR43004">
    <property type="entry name" value="TRK SYSTEM POTASSIUM UPTAKE PROTEIN"/>
    <property type="match status" value="1"/>
</dbReference>
<dbReference type="Gene3D" id="3.40.30.120">
    <property type="match status" value="1"/>
</dbReference>
<dbReference type="SUPFAM" id="SSF51905">
    <property type="entry name" value="FAD/NAD(P)-binding domain"/>
    <property type="match status" value="1"/>
</dbReference>
<evidence type="ECO:0000313" key="6">
    <source>
        <dbReference type="Proteomes" id="UP000199696"/>
    </source>
</evidence>
<dbReference type="GO" id="GO:0016709">
    <property type="term" value="F:oxidoreductase activity, acting on paired donors, with incorporation or reduction of molecular oxygen, NAD(P)H as one donor, and incorporation of one atom of oxygen"/>
    <property type="evidence" value="ECO:0007669"/>
    <property type="project" value="UniProtKB-ARBA"/>
</dbReference>
<keyword evidence="6" id="KW-1185">Reference proteome</keyword>
<dbReference type="InterPro" id="IPR002938">
    <property type="entry name" value="FAD-bd"/>
</dbReference>
<proteinExistence type="predicted"/>
<dbReference type="RefSeq" id="WP_091120909.1">
    <property type="nucleotide sequence ID" value="NZ_FMHY01000002.1"/>
</dbReference>
<organism evidence="5 6">
    <name type="scientific">Micromonospora eburnea</name>
    <dbReference type="NCBI Taxonomy" id="227316"/>
    <lineage>
        <taxon>Bacteria</taxon>
        <taxon>Bacillati</taxon>
        <taxon>Actinomycetota</taxon>
        <taxon>Actinomycetes</taxon>
        <taxon>Micromonosporales</taxon>
        <taxon>Micromonosporaceae</taxon>
        <taxon>Micromonospora</taxon>
    </lineage>
</organism>
<dbReference type="AlphaFoldDB" id="A0A1C6V0P2"/>
<dbReference type="Pfam" id="PF01494">
    <property type="entry name" value="FAD_binding_3"/>
    <property type="match status" value="1"/>
</dbReference>
<evidence type="ECO:0000256" key="2">
    <source>
        <dbReference type="ARBA" id="ARBA00022630"/>
    </source>
</evidence>
<reference evidence="6" key="1">
    <citation type="submission" date="2016-06" db="EMBL/GenBank/DDBJ databases">
        <authorList>
            <person name="Varghese N."/>
            <person name="Submissions Spin"/>
        </authorList>
    </citation>
    <scope>NUCLEOTIDE SEQUENCE [LARGE SCALE GENOMIC DNA]</scope>
    <source>
        <strain evidence="6">DSM 44814</strain>
    </source>
</reference>
<dbReference type="EMBL" id="FMHY01000002">
    <property type="protein sequence ID" value="SCL59868.1"/>
    <property type="molecule type" value="Genomic_DNA"/>
</dbReference>
<dbReference type="PANTHER" id="PTHR43004:SF19">
    <property type="entry name" value="BINDING MONOOXYGENASE, PUTATIVE (JCVI)-RELATED"/>
    <property type="match status" value="1"/>
</dbReference>
<comment type="cofactor">
    <cofactor evidence="1">
        <name>FAD</name>
        <dbReference type="ChEBI" id="CHEBI:57692"/>
    </cofactor>
</comment>
<gene>
    <name evidence="5" type="ORF">GA0070604_4164</name>
</gene>
<evidence type="ECO:0000256" key="1">
    <source>
        <dbReference type="ARBA" id="ARBA00001974"/>
    </source>
</evidence>
<evidence type="ECO:0000256" key="3">
    <source>
        <dbReference type="ARBA" id="ARBA00022827"/>
    </source>
</evidence>
<dbReference type="InterPro" id="IPR036188">
    <property type="entry name" value="FAD/NAD-bd_sf"/>
</dbReference>
<accession>A0A1C6V0P2</accession>
<dbReference type="Proteomes" id="UP000199696">
    <property type="component" value="Unassembled WGS sequence"/>
</dbReference>
<name>A0A1C6V0P2_9ACTN</name>
<dbReference type="PRINTS" id="PR00420">
    <property type="entry name" value="RNGMNOXGNASE"/>
</dbReference>
<keyword evidence="2" id="KW-0285">Flavoprotein</keyword>
<dbReference type="Gene3D" id="3.50.50.60">
    <property type="entry name" value="FAD/NAD(P)-binding domain"/>
    <property type="match status" value="1"/>
</dbReference>
<dbReference type="InterPro" id="IPR050641">
    <property type="entry name" value="RIFMO-like"/>
</dbReference>
<dbReference type="OrthoDB" id="3647401at2"/>
<dbReference type="Pfam" id="PF21274">
    <property type="entry name" value="Rng_hyd_C"/>
    <property type="match status" value="1"/>
</dbReference>
<dbReference type="STRING" id="227316.GA0070604_4164"/>